<dbReference type="InterPro" id="IPR013815">
    <property type="entry name" value="ATP_grasp_subdomain_1"/>
</dbReference>
<dbReference type="RefSeq" id="WP_141823896.1">
    <property type="nucleotide sequence ID" value="NZ_BAAAQC010000010.1"/>
</dbReference>
<accession>A0A543PKF6</accession>
<evidence type="ECO:0000313" key="6">
    <source>
        <dbReference type="EMBL" id="TQN44560.1"/>
    </source>
</evidence>
<dbReference type="Pfam" id="PF13535">
    <property type="entry name" value="ATP-grasp_4"/>
    <property type="match status" value="1"/>
</dbReference>
<dbReference type="PANTHER" id="PTHR43585:SF2">
    <property type="entry name" value="ATP-GRASP ENZYME FSQD"/>
    <property type="match status" value="1"/>
</dbReference>
<evidence type="ECO:0000313" key="7">
    <source>
        <dbReference type="Proteomes" id="UP000320085"/>
    </source>
</evidence>
<sequence>MHVIACRWDEVALRSMLSIPGVEVTLVMDEWEFANRRLAPELLERVRAQHVVPSFTDLGALSALAAALGRQEPAVGAVFSLAEYSQLGAAYLAQALGLAEPEVRTSIRVRDKAAMKAAAVAAGVPCARQRVVEDRSAAGLDRIGAELGWPLVLKPLDGMGTVDTWVVTDSDEAANRLLNAPETLMIAEEYVRGEEFHVDAVWIEGEAMDFSVGRYPVPRVQIVDPGHLNGSGMLREAEHERFYSELRDLSARVNAAIGVHTGITHTEFFLTEAGSWVFSEVATRPGGGAIPEMFAYFGDDLRSRWLLSVLGRGGDVRRDEQGSPVFGWGNYAPSAVGRVSREPDEAALRSLPFVVDVKPGHRVGDTVHAVFPSLWSWQVVFGADTWEEFLERMVEVERHVSFELEPAGGDAGA</sequence>
<dbReference type="Gene3D" id="3.30.470.20">
    <property type="entry name" value="ATP-grasp fold, B domain"/>
    <property type="match status" value="1"/>
</dbReference>
<dbReference type="AlphaFoldDB" id="A0A543PKF6"/>
<dbReference type="SUPFAM" id="SSF56059">
    <property type="entry name" value="Glutathione synthetase ATP-binding domain-like"/>
    <property type="match status" value="1"/>
</dbReference>
<evidence type="ECO:0000256" key="4">
    <source>
        <dbReference type="PROSITE-ProRule" id="PRU00409"/>
    </source>
</evidence>
<evidence type="ECO:0000256" key="2">
    <source>
        <dbReference type="ARBA" id="ARBA00022741"/>
    </source>
</evidence>
<gene>
    <name evidence="6" type="ORF">FHX52_3776</name>
</gene>
<dbReference type="InterPro" id="IPR052032">
    <property type="entry name" value="ATP-dep_AA_Ligase"/>
</dbReference>
<reference evidence="6 7" key="1">
    <citation type="submission" date="2019-06" db="EMBL/GenBank/DDBJ databases">
        <title>Sequencing the genomes of 1000 actinobacteria strains.</title>
        <authorList>
            <person name="Klenk H.-P."/>
        </authorList>
    </citation>
    <scope>NUCLEOTIDE SEQUENCE [LARGE SCALE GENOMIC DNA]</scope>
    <source>
        <strain evidence="6 7">DSM 21776</strain>
    </source>
</reference>
<dbReference type="GO" id="GO:0016874">
    <property type="term" value="F:ligase activity"/>
    <property type="evidence" value="ECO:0007669"/>
    <property type="project" value="UniProtKB-KW"/>
</dbReference>
<dbReference type="PROSITE" id="PS50975">
    <property type="entry name" value="ATP_GRASP"/>
    <property type="match status" value="1"/>
</dbReference>
<protein>
    <submittedName>
        <fullName evidence="6">ATP-grasp domain-containing protein</fullName>
    </submittedName>
</protein>
<dbReference type="EMBL" id="VFQF01000003">
    <property type="protein sequence ID" value="TQN44560.1"/>
    <property type="molecule type" value="Genomic_DNA"/>
</dbReference>
<dbReference type="Gene3D" id="3.30.1490.20">
    <property type="entry name" value="ATP-grasp fold, A domain"/>
    <property type="match status" value="1"/>
</dbReference>
<keyword evidence="2 4" id="KW-0547">Nucleotide-binding</keyword>
<dbReference type="Gene3D" id="3.40.50.20">
    <property type="match status" value="1"/>
</dbReference>
<name>A0A543PKF6_9MICO</name>
<dbReference type="GO" id="GO:0046872">
    <property type="term" value="F:metal ion binding"/>
    <property type="evidence" value="ECO:0007669"/>
    <property type="project" value="InterPro"/>
</dbReference>
<evidence type="ECO:0000256" key="3">
    <source>
        <dbReference type="ARBA" id="ARBA00022840"/>
    </source>
</evidence>
<feature type="domain" description="ATP-grasp" evidence="5">
    <location>
        <begin position="116"/>
        <end position="310"/>
    </location>
</feature>
<dbReference type="OrthoDB" id="24041at2"/>
<evidence type="ECO:0000256" key="1">
    <source>
        <dbReference type="ARBA" id="ARBA00022598"/>
    </source>
</evidence>
<dbReference type="GO" id="GO:0005524">
    <property type="term" value="F:ATP binding"/>
    <property type="evidence" value="ECO:0007669"/>
    <property type="project" value="UniProtKB-UniRule"/>
</dbReference>
<dbReference type="PANTHER" id="PTHR43585">
    <property type="entry name" value="FUMIPYRROLE BIOSYNTHESIS PROTEIN C"/>
    <property type="match status" value="1"/>
</dbReference>
<organism evidence="6 7">
    <name type="scientific">Humibacillus xanthopallidus</name>
    <dbReference type="NCBI Taxonomy" id="412689"/>
    <lineage>
        <taxon>Bacteria</taxon>
        <taxon>Bacillati</taxon>
        <taxon>Actinomycetota</taxon>
        <taxon>Actinomycetes</taxon>
        <taxon>Micrococcales</taxon>
        <taxon>Intrasporangiaceae</taxon>
        <taxon>Humibacillus</taxon>
    </lineage>
</organism>
<dbReference type="Proteomes" id="UP000320085">
    <property type="component" value="Unassembled WGS sequence"/>
</dbReference>
<evidence type="ECO:0000259" key="5">
    <source>
        <dbReference type="PROSITE" id="PS50975"/>
    </source>
</evidence>
<keyword evidence="1" id="KW-0436">Ligase</keyword>
<proteinExistence type="predicted"/>
<dbReference type="InterPro" id="IPR011761">
    <property type="entry name" value="ATP-grasp"/>
</dbReference>
<comment type="caution">
    <text evidence="6">The sequence shown here is derived from an EMBL/GenBank/DDBJ whole genome shotgun (WGS) entry which is preliminary data.</text>
</comment>
<keyword evidence="3 4" id="KW-0067">ATP-binding</keyword>